<evidence type="ECO:0000256" key="4">
    <source>
        <dbReference type="ARBA" id="ARBA00022801"/>
    </source>
</evidence>
<evidence type="ECO:0000259" key="7">
    <source>
        <dbReference type="PROSITE" id="PS51462"/>
    </source>
</evidence>
<dbReference type="PANTHER" id="PTHR12992:SF11">
    <property type="entry name" value="MITOCHONDRIAL COENZYME A DIPHOSPHATASE NUDT8"/>
    <property type="match status" value="1"/>
</dbReference>
<comment type="cofactor">
    <cofactor evidence="2">
        <name>Mg(2+)</name>
        <dbReference type="ChEBI" id="CHEBI:18420"/>
    </cofactor>
</comment>
<dbReference type="InterPro" id="IPR045121">
    <property type="entry name" value="CoAse"/>
</dbReference>
<organism evidence="8 9">
    <name type="scientific">Clostridium tertium</name>
    <dbReference type="NCBI Taxonomy" id="1559"/>
    <lineage>
        <taxon>Bacteria</taxon>
        <taxon>Bacillati</taxon>
        <taxon>Bacillota</taxon>
        <taxon>Clostridia</taxon>
        <taxon>Eubacteriales</taxon>
        <taxon>Clostridiaceae</taxon>
        <taxon>Clostridium</taxon>
    </lineage>
</organism>
<keyword evidence="6" id="KW-0464">Manganese</keyword>
<keyword evidence="9" id="KW-1185">Reference proteome</keyword>
<dbReference type="InterPro" id="IPR015797">
    <property type="entry name" value="NUDIX_hydrolase-like_dom_sf"/>
</dbReference>
<dbReference type="Gene3D" id="3.90.79.10">
    <property type="entry name" value="Nucleoside Triphosphate Pyrophosphohydrolase"/>
    <property type="match status" value="1"/>
</dbReference>
<dbReference type="SUPFAM" id="SSF55811">
    <property type="entry name" value="Nudix"/>
    <property type="match status" value="1"/>
</dbReference>
<accession>A0A9X3XJ13</accession>
<evidence type="ECO:0000313" key="9">
    <source>
        <dbReference type="Proteomes" id="UP001141183"/>
    </source>
</evidence>
<feature type="domain" description="Nudix hydrolase" evidence="7">
    <location>
        <begin position="22"/>
        <end position="154"/>
    </location>
</feature>
<evidence type="ECO:0000256" key="6">
    <source>
        <dbReference type="ARBA" id="ARBA00023211"/>
    </source>
</evidence>
<dbReference type="PANTHER" id="PTHR12992">
    <property type="entry name" value="NUDIX HYDROLASE"/>
    <property type="match status" value="1"/>
</dbReference>
<evidence type="ECO:0000256" key="1">
    <source>
        <dbReference type="ARBA" id="ARBA00001936"/>
    </source>
</evidence>
<proteinExistence type="predicted"/>
<dbReference type="PROSITE" id="PS00893">
    <property type="entry name" value="NUDIX_BOX"/>
    <property type="match status" value="1"/>
</dbReference>
<comment type="cofactor">
    <cofactor evidence="1">
        <name>Mn(2+)</name>
        <dbReference type="ChEBI" id="CHEBI:29035"/>
    </cofactor>
</comment>
<sequence length="208" mass="24230">MINDVIKKFYNNIPYINGWQKMKRASVAILLVEVEGKLNIVFEVRAKHMRSQPGDISFPGGKIDLKENEKEAITREVCEELGLSNEDFEIIAPLNLLVTHYSLLIHPFVGYIKNFDNININKDEVDHIFLVPLDYLLNNEPRIEKSKIIANRSEDFPYDLINGGKNYKFKEGVYRSLFYKYENYVIWGITALILEDFLNDFNKDMTKG</sequence>
<dbReference type="InterPro" id="IPR020084">
    <property type="entry name" value="NUDIX_hydrolase_CS"/>
</dbReference>
<dbReference type="EMBL" id="JAMRYU010000008">
    <property type="protein sequence ID" value="MDC4240270.1"/>
    <property type="molecule type" value="Genomic_DNA"/>
</dbReference>
<keyword evidence="5" id="KW-0460">Magnesium</keyword>
<protein>
    <submittedName>
        <fullName evidence="8">CoA pyrophosphatase</fullName>
    </submittedName>
</protein>
<dbReference type="Pfam" id="PF00293">
    <property type="entry name" value="NUDIX"/>
    <property type="match status" value="1"/>
</dbReference>
<dbReference type="GO" id="GO:0010945">
    <property type="term" value="F:coenzyme A diphosphatase activity"/>
    <property type="evidence" value="ECO:0007669"/>
    <property type="project" value="InterPro"/>
</dbReference>
<keyword evidence="4" id="KW-0378">Hydrolase</keyword>
<dbReference type="AlphaFoldDB" id="A0A9X3XJ13"/>
<dbReference type="CDD" id="cd03426">
    <property type="entry name" value="NUDIX_CoAse_Nudt7"/>
    <property type="match status" value="1"/>
</dbReference>
<evidence type="ECO:0000256" key="5">
    <source>
        <dbReference type="ARBA" id="ARBA00022842"/>
    </source>
</evidence>
<dbReference type="InterPro" id="IPR000086">
    <property type="entry name" value="NUDIX_hydrolase_dom"/>
</dbReference>
<comment type="caution">
    <text evidence="8">The sequence shown here is derived from an EMBL/GenBank/DDBJ whole genome shotgun (WGS) entry which is preliminary data.</text>
</comment>
<name>A0A9X3XJ13_9CLOT</name>
<dbReference type="Proteomes" id="UP001141183">
    <property type="component" value="Unassembled WGS sequence"/>
</dbReference>
<evidence type="ECO:0000313" key="8">
    <source>
        <dbReference type="EMBL" id="MDC4240270.1"/>
    </source>
</evidence>
<dbReference type="GO" id="GO:0046872">
    <property type="term" value="F:metal ion binding"/>
    <property type="evidence" value="ECO:0007669"/>
    <property type="project" value="UniProtKB-KW"/>
</dbReference>
<dbReference type="RefSeq" id="WP_008678597.1">
    <property type="nucleotide sequence ID" value="NZ_CABKOG010000003.1"/>
</dbReference>
<keyword evidence="3" id="KW-0479">Metal-binding</keyword>
<gene>
    <name evidence="8" type="ORF">NE398_08835</name>
</gene>
<dbReference type="PROSITE" id="PS51462">
    <property type="entry name" value="NUDIX"/>
    <property type="match status" value="1"/>
</dbReference>
<reference evidence="8" key="1">
    <citation type="submission" date="2022-05" db="EMBL/GenBank/DDBJ databases">
        <title>Draft genome sequence of Clostridium tertium strain CP3 isolated from Peru.</title>
        <authorList>
            <person name="Hurtado R."/>
            <person name="Lima L."/>
            <person name="Sousa T."/>
            <person name="Jaiswal A.K."/>
            <person name="Tiwari S."/>
            <person name="Maturrano L."/>
            <person name="Brenig B."/>
            <person name="Azevedo V."/>
        </authorList>
    </citation>
    <scope>NUCLEOTIDE SEQUENCE</scope>
    <source>
        <strain evidence="8">CP3</strain>
    </source>
</reference>
<evidence type="ECO:0000256" key="2">
    <source>
        <dbReference type="ARBA" id="ARBA00001946"/>
    </source>
</evidence>
<evidence type="ECO:0000256" key="3">
    <source>
        <dbReference type="ARBA" id="ARBA00022723"/>
    </source>
</evidence>